<accession>A0A2D2D7G0</accession>
<keyword evidence="1" id="KW-0614">Plasmid</keyword>
<reference evidence="2" key="1">
    <citation type="submission" date="2017-10" db="EMBL/GenBank/DDBJ databases">
        <title>Completed PacBio SMRT sequence of Methylosinus trichosporium OB3b reveals presence of a third large plasmid.</title>
        <authorList>
            <person name="Charles T.C."/>
            <person name="Lynch M.D.J."/>
            <person name="Heil J.R."/>
            <person name="Cheng J."/>
        </authorList>
    </citation>
    <scope>NUCLEOTIDE SEQUENCE [LARGE SCALE GENOMIC DNA]</scope>
    <source>
        <strain evidence="2">OB3b</strain>
        <plasmid evidence="2">pob3b3</plasmid>
    </source>
</reference>
<dbReference type="InterPro" id="IPR029278">
    <property type="entry name" value="Imm26"/>
</dbReference>
<proteinExistence type="predicted"/>
<dbReference type="AlphaFoldDB" id="A0A2D2D7G0"/>
<dbReference type="Proteomes" id="UP000230709">
    <property type="component" value="Plasmid pOB3b3"/>
</dbReference>
<evidence type="ECO:0000313" key="2">
    <source>
        <dbReference type="Proteomes" id="UP000230709"/>
    </source>
</evidence>
<protein>
    <recommendedName>
        <fullName evidence="3">Immunity protein 26</fullName>
    </recommendedName>
</protein>
<dbReference type="EMBL" id="CP023740">
    <property type="protein sequence ID" value="ATQ70950.1"/>
    <property type="molecule type" value="Genomic_DNA"/>
</dbReference>
<keyword evidence="2" id="KW-1185">Reference proteome</keyword>
<evidence type="ECO:0000313" key="1">
    <source>
        <dbReference type="EMBL" id="ATQ70950.1"/>
    </source>
</evidence>
<dbReference type="Pfam" id="PF15428">
    <property type="entry name" value="Imm26"/>
    <property type="match status" value="1"/>
</dbReference>
<sequence>MKRSYPDSSVFLVPLKDGGFARGVVARTAPTGKLLLGYFFGPRLASQTDVDLSGLEPNDAVLSLRFGDLGLFKGLWRVVGKLPSWDPTKWPMPNAVRRDPLGKTKPILIRYDDNDPSKILSEEVLENDNDLPADGLAGYAFVEAKLSKLLA</sequence>
<geneLocation type="plasmid" evidence="2">
    <name>pob3b3</name>
</geneLocation>
<name>A0A2D2D7G0_METT3</name>
<evidence type="ECO:0008006" key="3">
    <source>
        <dbReference type="Google" id="ProtNLM"/>
    </source>
</evidence>
<organism evidence="1 2">
    <name type="scientific">Methylosinus trichosporium (strain ATCC 35070 / NCIMB 11131 / UNIQEM 75 / OB3b)</name>
    <dbReference type="NCBI Taxonomy" id="595536"/>
    <lineage>
        <taxon>Bacteria</taxon>
        <taxon>Pseudomonadati</taxon>
        <taxon>Pseudomonadota</taxon>
        <taxon>Alphaproteobacteria</taxon>
        <taxon>Hyphomicrobiales</taxon>
        <taxon>Methylocystaceae</taxon>
        <taxon>Methylosinus</taxon>
    </lineage>
</organism>
<dbReference type="KEGG" id="mtw:CQW49_23670"/>
<dbReference type="RefSeq" id="WP_081735801.1">
    <property type="nucleotide sequence ID" value="NZ_ADVE02000003.1"/>
</dbReference>
<gene>
    <name evidence="1" type="ORF">CQW49_23670</name>
</gene>
<dbReference type="STRING" id="595536.GCA_000178815_00069"/>